<dbReference type="Gene3D" id="1.10.132.80">
    <property type="match status" value="1"/>
</dbReference>
<accession>A0A955EDS0</accession>
<dbReference type="Pfam" id="PF16677">
    <property type="entry name" value="GP3_package"/>
    <property type="match status" value="1"/>
</dbReference>
<dbReference type="InterPro" id="IPR032066">
    <property type="entry name" value="GP3_package"/>
</dbReference>
<dbReference type="EMBL" id="JAGQNX010000134">
    <property type="protein sequence ID" value="MCA9308683.1"/>
    <property type="molecule type" value="Genomic_DNA"/>
</dbReference>
<dbReference type="Proteomes" id="UP000740557">
    <property type="component" value="Unassembled WGS sequence"/>
</dbReference>
<reference evidence="1" key="1">
    <citation type="submission" date="2020-04" db="EMBL/GenBank/DDBJ databases">
        <authorList>
            <person name="Zhang T."/>
        </authorList>
    </citation>
    <scope>NUCLEOTIDE SEQUENCE</scope>
    <source>
        <strain evidence="1">HKST-UBA79</strain>
    </source>
</reference>
<gene>
    <name evidence="1" type="ORF">KC980_04170</name>
</gene>
<sequence length="134" mass="15366">MTAGRPPKWKTVEELKEQIDAYFLSLEDPDKPGYYLRPPTITGLALALGTNRETLCNYEEKDEFLDTIKEAKGKCEQWVEENAMLGKANATFSIFNLKNNYNWKDRTETDLTSKGEVIKGFNYITPDDTDNKTD</sequence>
<proteinExistence type="predicted"/>
<organism evidence="1 2">
    <name type="scientific">candidate division WWE3 bacterium</name>
    <dbReference type="NCBI Taxonomy" id="2053526"/>
    <lineage>
        <taxon>Bacteria</taxon>
        <taxon>Katanobacteria</taxon>
    </lineage>
</organism>
<evidence type="ECO:0000313" key="1">
    <source>
        <dbReference type="EMBL" id="MCA9308683.1"/>
    </source>
</evidence>
<reference evidence="1" key="2">
    <citation type="journal article" date="2021" name="Microbiome">
        <title>Successional dynamics and alternative stable states in a saline activated sludge microbial community over 9 years.</title>
        <authorList>
            <person name="Wang Y."/>
            <person name="Ye J."/>
            <person name="Ju F."/>
            <person name="Liu L."/>
            <person name="Boyd J.A."/>
            <person name="Deng Y."/>
            <person name="Parks D.H."/>
            <person name="Jiang X."/>
            <person name="Yin X."/>
            <person name="Woodcroft B.J."/>
            <person name="Tyson G.W."/>
            <person name="Hugenholtz P."/>
            <person name="Polz M.F."/>
            <person name="Zhang T."/>
        </authorList>
    </citation>
    <scope>NUCLEOTIDE SEQUENCE</scope>
    <source>
        <strain evidence="1">HKST-UBA79</strain>
    </source>
</reference>
<comment type="caution">
    <text evidence="1">The sequence shown here is derived from an EMBL/GenBank/DDBJ whole genome shotgun (WGS) entry which is preliminary data.</text>
</comment>
<protein>
    <submittedName>
        <fullName evidence="1">Uncharacterized protein</fullName>
    </submittedName>
</protein>
<dbReference type="AlphaFoldDB" id="A0A955EDS0"/>
<name>A0A955EDS0_UNCKA</name>
<evidence type="ECO:0000313" key="2">
    <source>
        <dbReference type="Proteomes" id="UP000740557"/>
    </source>
</evidence>